<dbReference type="RefSeq" id="WP_009599375.1">
    <property type="nucleotide sequence ID" value="NZ_AEIU01000003.1"/>
</dbReference>
<protein>
    <submittedName>
        <fullName evidence="1">Uncharacterized protein</fullName>
    </submittedName>
</protein>
<reference evidence="1 2" key="1">
    <citation type="journal article" date="2012" name="Int. J. Syst. Evol. Microbiol.">
        <title>Vibrio caribbeanicus sp. nov., isolated from the marine sponge Scleritoderma cyanea.</title>
        <authorList>
            <person name="Hoffmann M."/>
            <person name="Monday S.R."/>
            <person name="Allard M.W."/>
            <person name="Strain E.A."/>
            <person name="Whittaker P."/>
            <person name="Naum M."/>
            <person name="McCarthy P.J."/>
            <person name="Lopez J.V."/>
            <person name="Fischer M."/>
            <person name="Brown E.W."/>
        </authorList>
    </citation>
    <scope>NUCLEOTIDE SEQUENCE [LARGE SCALE GENOMIC DNA]</scope>
    <source>
        <strain evidence="1 2">ATCC BAA-2122</strain>
    </source>
</reference>
<evidence type="ECO:0000313" key="2">
    <source>
        <dbReference type="Proteomes" id="UP000002943"/>
    </source>
</evidence>
<dbReference type="Proteomes" id="UP000002943">
    <property type="component" value="Unassembled WGS sequence"/>
</dbReference>
<organism evidence="1 2">
    <name type="scientific">Vibrio caribbeanicus ATCC BAA-2122</name>
    <dbReference type="NCBI Taxonomy" id="796620"/>
    <lineage>
        <taxon>Bacteria</taxon>
        <taxon>Pseudomonadati</taxon>
        <taxon>Pseudomonadota</taxon>
        <taxon>Gammaproteobacteria</taxon>
        <taxon>Vibrionales</taxon>
        <taxon>Vibrionaceae</taxon>
        <taxon>Vibrio</taxon>
    </lineage>
</organism>
<sequence length="158" mass="17933">MLSASILILTLLNIFLLFMYTTIEKPASALGTVYEVENLSHTYQGRSTIQVYLKGNEFEFTSVAEEAQKGEKKLYYEMSGKGKVESGEDNVYYINFSEQNSNFIQNGGLPTLPIVKNIYNAERKIPSKNMVELKSKSKDYVVLVTYMNGGHIIAMKRY</sequence>
<dbReference type="InterPro" id="IPR054526">
    <property type="entry name" value="VtrC-like"/>
</dbReference>
<comment type="caution">
    <text evidence="1">The sequence shown here is derived from an EMBL/GenBank/DDBJ whole genome shotgun (WGS) entry which is preliminary data.</text>
</comment>
<proteinExistence type="predicted"/>
<dbReference type="OrthoDB" id="5867903at2"/>
<accession>E3BET2</accession>
<evidence type="ECO:0000313" key="1">
    <source>
        <dbReference type="EMBL" id="EFP98449.1"/>
    </source>
</evidence>
<dbReference type="AlphaFoldDB" id="E3BET2"/>
<dbReference type="Pfam" id="PF22280">
    <property type="entry name" value="VtrC"/>
    <property type="match status" value="1"/>
</dbReference>
<dbReference type="EMBL" id="AEIU01000003">
    <property type="protein sequence ID" value="EFP98449.1"/>
    <property type="molecule type" value="Genomic_DNA"/>
</dbReference>
<keyword evidence="2" id="KW-1185">Reference proteome</keyword>
<name>E3BET2_9VIBR</name>
<gene>
    <name evidence="1" type="ORF">VIBC2010_16089</name>
</gene>